<dbReference type="Pfam" id="PF20736">
    <property type="entry name" value="Glyco_hydro127M"/>
    <property type="match status" value="1"/>
</dbReference>
<dbReference type="PANTHER" id="PTHR43465:SF2">
    <property type="entry name" value="DUF1680 DOMAIN PROTEIN (AFU_ORTHOLOGUE AFUA_1G08910)"/>
    <property type="match status" value="1"/>
</dbReference>
<sequence>MKDYDTKVMITVNDKKIPTVVEKGYVHIRRRWKAGDVITLNIPMRIRRVVAHPRVADNAGRVAVERGPIVYCAEWKDNGGMAKDTGTDRRDSCTGRY</sequence>
<proteinExistence type="predicted"/>
<dbReference type="InterPro" id="IPR049049">
    <property type="entry name" value="Beta-AFase-like_GH127_C"/>
</dbReference>
<feature type="domain" description="Non-reducing end beta-L-arabinofuranosidase-like GH127 middle" evidence="1">
    <location>
        <begin position="6"/>
        <end position="44"/>
    </location>
</feature>
<protein>
    <submittedName>
        <fullName evidence="3">Uncharacterized protein</fullName>
    </submittedName>
</protein>
<evidence type="ECO:0000259" key="1">
    <source>
        <dbReference type="Pfam" id="PF20736"/>
    </source>
</evidence>
<dbReference type="InterPro" id="IPR049046">
    <property type="entry name" value="Beta-AFase-like_GH127_middle"/>
</dbReference>
<reference evidence="3" key="1">
    <citation type="journal article" date="2014" name="Front. Microbiol.">
        <title>High frequency of phylogenetically diverse reductive dehalogenase-homologous genes in deep subseafloor sedimentary metagenomes.</title>
        <authorList>
            <person name="Kawai M."/>
            <person name="Futagami T."/>
            <person name="Toyoda A."/>
            <person name="Takaki Y."/>
            <person name="Nishi S."/>
            <person name="Hori S."/>
            <person name="Arai W."/>
            <person name="Tsubouchi T."/>
            <person name="Morono Y."/>
            <person name="Uchiyama I."/>
            <person name="Ito T."/>
            <person name="Fujiyama A."/>
            <person name="Inagaki F."/>
            <person name="Takami H."/>
        </authorList>
    </citation>
    <scope>NUCLEOTIDE SEQUENCE</scope>
    <source>
        <strain evidence="3">Expedition CK06-06</strain>
    </source>
</reference>
<accession>X1VYD2</accession>
<name>X1VYD2_9ZZZZ</name>
<dbReference type="AlphaFoldDB" id="X1VYD2"/>
<dbReference type="Pfam" id="PF20737">
    <property type="entry name" value="Glyco_hydro127C"/>
    <property type="match status" value="1"/>
</dbReference>
<dbReference type="EMBL" id="BARW01037654">
    <property type="protein sequence ID" value="GAJ17200.1"/>
    <property type="molecule type" value="Genomic_DNA"/>
</dbReference>
<gene>
    <name evidence="3" type="ORF">S12H4_58060</name>
</gene>
<dbReference type="InterPro" id="IPR049174">
    <property type="entry name" value="Beta-AFase-like"/>
</dbReference>
<comment type="caution">
    <text evidence="3">The sequence shown here is derived from an EMBL/GenBank/DDBJ whole genome shotgun (WGS) entry which is preliminary data.</text>
</comment>
<evidence type="ECO:0000313" key="3">
    <source>
        <dbReference type="EMBL" id="GAJ17200.1"/>
    </source>
</evidence>
<dbReference type="PANTHER" id="PTHR43465">
    <property type="entry name" value="DUF1680 DOMAIN PROTEIN (AFU_ORTHOLOGUE AFUA_1G08910)"/>
    <property type="match status" value="1"/>
</dbReference>
<organism evidence="3">
    <name type="scientific">marine sediment metagenome</name>
    <dbReference type="NCBI Taxonomy" id="412755"/>
    <lineage>
        <taxon>unclassified sequences</taxon>
        <taxon>metagenomes</taxon>
        <taxon>ecological metagenomes</taxon>
    </lineage>
</organism>
<feature type="domain" description="Non-reducing end beta-L-arabinofuranosidase-like GH127 C-terminal" evidence="2">
    <location>
        <begin position="46"/>
        <end position="85"/>
    </location>
</feature>
<evidence type="ECO:0000259" key="2">
    <source>
        <dbReference type="Pfam" id="PF20737"/>
    </source>
</evidence>